<dbReference type="AlphaFoldDB" id="A0A8H6CQ90"/>
<gene>
    <name evidence="1" type="ORF">HO173_012239</name>
</gene>
<comment type="caution">
    <text evidence="1">The sequence shown here is derived from an EMBL/GenBank/DDBJ whole genome shotgun (WGS) entry which is preliminary data.</text>
</comment>
<accession>A0A8H6CQ90</accession>
<reference evidence="1 2" key="1">
    <citation type="journal article" date="2020" name="Genomics">
        <title>Complete, high-quality genomes from long-read metagenomic sequencing of two wolf lichen thalli reveals enigmatic genome architecture.</title>
        <authorList>
            <person name="McKenzie S.K."/>
            <person name="Walston R.F."/>
            <person name="Allen J.L."/>
        </authorList>
    </citation>
    <scope>NUCLEOTIDE SEQUENCE [LARGE SCALE GENOMIC DNA]</scope>
    <source>
        <strain evidence="1">WasteWater2</strain>
    </source>
</reference>
<dbReference type="Proteomes" id="UP000578531">
    <property type="component" value="Unassembled WGS sequence"/>
</dbReference>
<dbReference type="RefSeq" id="XP_037158990.1">
    <property type="nucleotide sequence ID" value="XM_037314111.1"/>
</dbReference>
<dbReference type="OrthoDB" id="3067625at2759"/>
<keyword evidence="2" id="KW-1185">Reference proteome</keyword>
<proteinExistence type="predicted"/>
<evidence type="ECO:0000313" key="1">
    <source>
        <dbReference type="EMBL" id="KAF6227499.1"/>
    </source>
</evidence>
<dbReference type="EMBL" id="JACCJC010000086">
    <property type="protein sequence ID" value="KAF6227499.1"/>
    <property type="molecule type" value="Genomic_DNA"/>
</dbReference>
<evidence type="ECO:0000313" key="2">
    <source>
        <dbReference type="Proteomes" id="UP000578531"/>
    </source>
</evidence>
<organism evidence="1 2">
    <name type="scientific">Letharia columbiana</name>
    <dbReference type="NCBI Taxonomy" id="112416"/>
    <lineage>
        <taxon>Eukaryota</taxon>
        <taxon>Fungi</taxon>
        <taxon>Dikarya</taxon>
        <taxon>Ascomycota</taxon>
        <taxon>Pezizomycotina</taxon>
        <taxon>Lecanoromycetes</taxon>
        <taxon>OSLEUM clade</taxon>
        <taxon>Lecanoromycetidae</taxon>
        <taxon>Lecanorales</taxon>
        <taxon>Lecanorineae</taxon>
        <taxon>Parmeliaceae</taxon>
        <taxon>Letharia</taxon>
    </lineage>
</organism>
<name>A0A8H6CQ90_9LECA</name>
<dbReference type="GeneID" id="59293875"/>
<sequence>MSGYIVKHPNLSPSLQDVFSEQVPKRDLRKDIQFKKMKAVGHAIRTWLDRLHGSRLILYCDNDACVMDFRSLPSEGRR</sequence>
<protein>
    <submittedName>
        <fullName evidence="1">Uncharacterized protein</fullName>
    </submittedName>
</protein>